<accession>A0A0C2N613</accession>
<comment type="caution">
    <text evidence="1">The sequence shown here is derived from an EMBL/GenBank/DDBJ whole genome shotgun (WGS) entry which is preliminary data.</text>
</comment>
<gene>
    <name evidence="1" type="ORF">RF11_15764</name>
</gene>
<dbReference type="EMBL" id="JWZT01001625">
    <property type="protein sequence ID" value="KII71755.1"/>
    <property type="molecule type" value="Genomic_DNA"/>
</dbReference>
<evidence type="ECO:0000313" key="2">
    <source>
        <dbReference type="Proteomes" id="UP000031668"/>
    </source>
</evidence>
<sequence length="107" mass="13013">MQLTTRYYRRTQRQIFACIMCGIDEENSKAENTAEYESHRYSGDTANHFHFLDLDHVEYVITIDLTLLINHEVYRYIYALEKIHHYLNYYLFDKFEVRDNLASMVIF</sequence>
<keyword evidence="2" id="KW-1185">Reference proteome</keyword>
<reference evidence="1 2" key="1">
    <citation type="journal article" date="2014" name="Genome Biol. Evol.">
        <title>The genome of the myxosporean Thelohanellus kitauei shows adaptations to nutrient acquisition within its fish host.</title>
        <authorList>
            <person name="Yang Y."/>
            <person name="Xiong J."/>
            <person name="Zhou Z."/>
            <person name="Huo F."/>
            <person name="Miao W."/>
            <person name="Ran C."/>
            <person name="Liu Y."/>
            <person name="Zhang J."/>
            <person name="Feng J."/>
            <person name="Wang M."/>
            <person name="Wang M."/>
            <person name="Wang L."/>
            <person name="Yao B."/>
        </authorList>
    </citation>
    <scope>NUCLEOTIDE SEQUENCE [LARGE SCALE GENOMIC DNA]</scope>
    <source>
        <strain evidence="1">Wuqing</strain>
    </source>
</reference>
<evidence type="ECO:0000313" key="1">
    <source>
        <dbReference type="EMBL" id="KII71755.1"/>
    </source>
</evidence>
<name>A0A0C2N613_THEKT</name>
<protein>
    <submittedName>
        <fullName evidence="1">Uncharacterized protein</fullName>
    </submittedName>
</protein>
<dbReference type="Proteomes" id="UP000031668">
    <property type="component" value="Unassembled WGS sequence"/>
</dbReference>
<dbReference type="AlphaFoldDB" id="A0A0C2N613"/>
<proteinExistence type="predicted"/>
<organism evidence="1 2">
    <name type="scientific">Thelohanellus kitauei</name>
    <name type="common">Myxosporean</name>
    <dbReference type="NCBI Taxonomy" id="669202"/>
    <lineage>
        <taxon>Eukaryota</taxon>
        <taxon>Metazoa</taxon>
        <taxon>Cnidaria</taxon>
        <taxon>Myxozoa</taxon>
        <taxon>Myxosporea</taxon>
        <taxon>Bivalvulida</taxon>
        <taxon>Platysporina</taxon>
        <taxon>Myxobolidae</taxon>
        <taxon>Thelohanellus</taxon>
    </lineage>
</organism>